<feature type="region of interest" description="Disordered" evidence="6">
    <location>
        <begin position="189"/>
        <end position="238"/>
    </location>
</feature>
<dbReference type="EMBL" id="FZNO01000006">
    <property type="protein sequence ID" value="SNR41303.1"/>
    <property type="molecule type" value="Genomic_DNA"/>
</dbReference>
<dbReference type="InterPro" id="IPR020930">
    <property type="entry name" value="Ribosomal_uL5_bac-type"/>
</dbReference>
<keyword evidence="4 5" id="KW-0687">Ribonucleoprotein</keyword>
<gene>
    <name evidence="5" type="primary">rplY</name>
    <name evidence="5" type="synonym">ctc</name>
    <name evidence="9" type="ORF">SAMN06272737_10693</name>
</gene>
<comment type="similarity">
    <text evidence="5">Belongs to the bacterial ribosomal protein bL25 family. CTC subfamily.</text>
</comment>
<dbReference type="OrthoDB" id="5242980at2"/>
<dbReference type="Pfam" id="PF14693">
    <property type="entry name" value="Ribosomal_TL5_C"/>
    <property type="match status" value="1"/>
</dbReference>
<reference evidence="9 10" key="1">
    <citation type="submission" date="2017-06" db="EMBL/GenBank/DDBJ databases">
        <authorList>
            <person name="Kim H.J."/>
            <person name="Triplett B.A."/>
        </authorList>
    </citation>
    <scope>NUCLEOTIDE SEQUENCE [LARGE SCALE GENOMIC DNA]</scope>
    <source>
        <strain evidence="9 10">DSM 44272</strain>
    </source>
</reference>
<dbReference type="GO" id="GO:0006412">
    <property type="term" value="P:translation"/>
    <property type="evidence" value="ECO:0007669"/>
    <property type="project" value="UniProtKB-UniRule"/>
</dbReference>
<proteinExistence type="inferred from homology"/>
<dbReference type="Gene3D" id="2.40.240.10">
    <property type="entry name" value="Ribosomal Protein L25, Chain P"/>
    <property type="match status" value="1"/>
</dbReference>
<keyword evidence="1 5" id="KW-0699">rRNA-binding</keyword>
<dbReference type="GO" id="GO:0003735">
    <property type="term" value="F:structural constituent of ribosome"/>
    <property type="evidence" value="ECO:0007669"/>
    <property type="project" value="InterPro"/>
</dbReference>
<dbReference type="InterPro" id="IPR020057">
    <property type="entry name" value="Ribosomal_bL25_b-dom"/>
</dbReference>
<dbReference type="NCBIfam" id="NF004131">
    <property type="entry name" value="PRK05618.2-1"/>
    <property type="match status" value="1"/>
</dbReference>
<dbReference type="RefSeq" id="WP_089335900.1">
    <property type="nucleotide sequence ID" value="NZ_FZNO01000006.1"/>
</dbReference>
<feature type="compositionally biased region" description="Acidic residues" evidence="6">
    <location>
        <begin position="189"/>
        <end position="207"/>
    </location>
</feature>
<evidence type="ECO:0000256" key="6">
    <source>
        <dbReference type="SAM" id="MobiDB-lite"/>
    </source>
</evidence>
<accession>A0A238W558</accession>
<evidence type="ECO:0000313" key="9">
    <source>
        <dbReference type="EMBL" id="SNR41303.1"/>
    </source>
</evidence>
<keyword evidence="2 5" id="KW-0694">RNA-binding</keyword>
<evidence type="ECO:0000259" key="7">
    <source>
        <dbReference type="Pfam" id="PF01386"/>
    </source>
</evidence>
<dbReference type="InterPro" id="IPR029751">
    <property type="entry name" value="Ribosomal_L25_dom"/>
</dbReference>
<evidence type="ECO:0000256" key="3">
    <source>
        <dbReference type="ARBA" id="ARBA00022980"/>
    </source>
</evidence>
<evidence type="ECO:0000259" key="8">
    <source>
        <dbReference type="Pfam" id="PF14693"/>
    </source>
</evidence>
<organism evidence="9 10">
    <name type="scientific">Blastococcus mobilis</name>
    <dbReference type="NCBI Taxonomy" id="1938746"/>
    <lineage>
        <taxon>Bacteria</taxon>
        <taxon>Bacillati</taxon>
        <taxon>Actinomycetota</taxon>
        <taxon>Actinomycetes</taxon>
        <taxon>Geodermatophilales</taxon>
        <taxon>Geodermatophilaceae</taxon>
        <taxon>Blastococcus</taxon>
    </lineage>
</organism>
<feature type="domain" description="Large ribosomal subunit protein bL25 beta" evidence="8">
    <location>
        <begin position="100"/>
        <end position="174"/>
    </location>
</feature>
<evidence type="ECO:0000313" key="10">
    <source>
        <dbReference type="Proteomes" id="UP000198403"/>
    </source>
</evidence>
<evidence type="ECO:0000256" key="4">
    <source>
        <dbReference type="ARBA" id="ARBA00023274"/>
    </source>
</evidence>
<dbReference type="GO" id="GO:0008097">
    <property type="term" value="F:5S rRNA binding"/>
    <property type="evidence" value="ECO:0007669"/>
    <property type="project" value="InterPro"/>
</dbReference>
<dbReference type="InterPro" id="IPR037121">
    <property type="entry name" value="Ribosomal_bL25_C"/>
</dbReference>
<dbReference type="CDD" id="cd00495">
    <property type="entry name" value="Ribosomal_L25_TL5_CTC"/>
    <property type="match status" value="1"/>
</dbReference>
<dbReference type="InterPro" id="IPR001021">
    <property type="entry name" value="Ribosomal_bL25_long"/>
</dbReference>
<protein>
    <recommendedName>
        <fullName evidence="5">Large ribosomal subunit protein bL25</fullName>
    </recommendedName>
    <alternativeName>
        <fullName evidence="5">General stress protein CTC</fullName>
    </alternativeName>
</protein>
<dbReference type="SUPFAM" id="SSF50715">
    <property type="entry name" value="Ribosomal protein L25-like"/>
    <property type="match status" value="1"/>
</dbReference>
<evidence type="ECO:0000256" key="2">
    <source>
        <dbReference type="ARBA" id="ARBA00022884"/>
    </source>
</evidence>
<dbReference type="GO" id="GO:0022625">
    <property type="term" value="C:cytosolic large ribosomal subunit"/>
    <property type="evidence" value="ECO:0007669"/>
    <property type="project" value="TreeGrafter"/>
</dbReference>
<keyword evidence="3 5" id="KW-0689">Ribosomal protein</keyword>
<comment type="function">
    <text evidence="5">This is one of the proteins that binds to the 5S RNA in the ribosome where it forms part of the central protuberance.</text>
</comment>
<dbReference type="PANTHER" id="PTHR33284:SF1">
    <property type="entry name" value="RIBOSOMAL PROTEIN L25_GLN-TRNA SYNTHETASE, ANTI-CODON-BINDING DOMAIN-CONTAINING PROTEIN"/>
    <property type="match status" value="1"/>
</dbReference>
<sequence length="238" mass="25089">MADFRLEAEIRTEFGKGSARRTRRAGRVPAVLYGHGQDVVHLSLPAREFAAALRNGGSNVLLTIALDGKEQLALTKAVQRDPLKRTHEHVDLLLVRRGEKTTVEVPITMVGDVAPDTIPNHQLSTVQIEADATQLPESIEVDVTGRSAGQNITAGDLVLPKGSVLITDAEALVIGFLGAPTTEALEAELAEAEAEAGIEREESDEAAEGAGQGDVVPEPQDQGSGESMGSAEKSAQDS</sequence>
<dbReference type="InterPro" id="IPR011035">
    <property type="entry name" value="Ribosomal_bL25/Gln-tRNA_synth"/>
</dbReference>
<dbReference type="HAMAP" id="MF_01334">
    <property type="entry name" value="Ribosomal_bL25_CTC"/>
    <property type="match status" value="1"/>
</dbReference>
<dbReference type="Pfam" id="PF01386">
    <property type="entry name" value="Ribosomal_L25p"/>
    <property type="match status" value="1"/>
</dbReference>
<comment type="subunit">
    <text evidence="5">Part of the 50S ribosomal subunit; part of the 5S rRNA/L5/L18/L25 subcomplex. Contacts the 5S rRNA. Binds to the 5S rRNA independently of L5 and L18.</text>
</comment>
<name>A0A238W558_9ACTN</name>
<evidence type="ECO:0000256" key="1">
    <source>
        <dbReference type="ARBA" id="ARBA00022730"/>
    </source>
</evidence>
<dbReference type="InterPro" id="IPR020056">
    <property type="entry name" value="Rbsml_bL25/Gln-tRNA_synth_N"/>
</dbReference>
<dbReference type="PANTHER" id="PTHR33284">
    <property type="entry name" value="RIBOSOMAL PROTEIN L25/GLN-TRNA SYNTHETASE, ANTI-CODON-BINDING DOMAIN-CONTAINING PROTEIN"/>
    <property type="match status" value="1"/>
</dbReference>
<dbReference type="Gene3D" id="2.170.120.20">
    <property type="entry name" value="Ribosomal protein L25, beta domain"/>
    <property type="match status" value="1"/>
</dbReference>
<evidence type="ECO:0000256" key="5">
    <source>
        <dbReference type="HAMAP-Rule" id="MF_01334"/>
    </source>
</evidence>
<keyword evidence="10" id="KW-1185">Reference proteome</keyword>
<dbReference type="AlphaFoldDB" id="A0A238W558"/>
<feature type="domain" description="Large ribosomal subunit protein bL25 L25" evidence="7">
    <location>
        <begin position="6"/>
        <end position="92"/>
    </location>
</feature>
<dbReference type="Proteomes" id="UP000198403">
    <property type="component" value="Unassembled WGS sequence"/>
</dbReference>
<dbReference type="NCBIfam" id="TIGR00731">
    <property type="entry name" value="bL25_bact_ctc"/>
    <property type="match status" value="1"/>
</dbReference>